<gene>
    <name evidence="2" type="ORF">A2592_01070</name>
</gene>
<dbReference type="InterPro" id="IPR036397">
    <property type="entry name" value="RNaseH_sf"/>
</dbReference>
<feature type="domain" description="Predicted 3'-5' exonuclease PolB-like" evidence="1">
    <location>
        <begin position="59"/>
        <end position="230"/>
    </location>
</feature>
<dbReference type="Pfam" id="PF10108">
    <property type="entry name" value="DNA_pol_B_exo2"/>
    <property type="match status" value="1"/>
</dbReference>
<comment type="caution">
    <text evidence="2">The sequence shown here is derived from an EMBL/GenBank/DDBJ whole genome shotgun (WGS) entry which is preliminary data.</text>
</comment>
<dbReference type="AlphaFoldDB" id="A0A1F6FQ66"/>
<dbReference type="Gene3D" id="3.30.420.10">
    <property type="entry name" value="Ribonuclease H-like superfamily/Ribonuclease H"/>
    <property type="match status" value="1"/>
</dbReference>
<dbReference type="InterPro" id="IPR019288">
    <property type="entry name" value="3'-5'_exonuclease_PolB-like"/>
</dbReference>
<evidence type="ECO:0000313" key="3">
    <source>
        <dbReference type="Proteomes" id="UP000179230"/>
    </source>
</evidence>
<dbReference type="InterPro" id="IPR012337">
    <property type="entry name" value="RNaseH-like_sf"/>
</dbReference>
<sequence>MATLVFDIETVGEVWDELDVVTQAVLTRWVDKTAKDEAEHFAMVEDIKNGLGFSPFTGRVVAIGVYDIERGQGAVYYTGIGTEEDEKDGDYVLKQRSEADMLADFWEGAKAYDTFVTYNGRGFDVPFLMHRSAIHSIRPTVNMLEGRYPYQQKSCRHVDLQDELTFFGAMYKRPSLHLCCRAYGIESPKMAGVSGDDVAELFARKKFRDIARYNTRDVIATTELYKKWQTYFAPASIDETIDF</sequence>
<evidence type="ECO:0000259" key="1">
    <source>
        <dbReference type="Pfam" id="PF10108"/>
    </source>
</evidence>
<dbReference type="Proteomes" id="UP000179230">
    <property type="component" value="Unassembled WGS sequence"/>
</dbReference>
<organism evidence="2 3">
    <name type="scientific">Candidatus Kaiserbacteria bacterium RIFOXYD1_FULL_42_15</name>
    <dbReference type="NCBI Taxonomy" id="1798532"/>
    <lineage>
        <taxon>Bacteria</taxon>
        <taxon>Candidatus Kaiseribacteriota</taxon>
    </lineage>
</organism>
<dbReference type="GO" id="GO:0003676">
    <property type="term" value="F:nucleic acid binding"/>
    <property type="evidence" value="ECO:0007669"/>
    <property type="project" value="InterPro"/>
</dbReference>
<dbReference type="EMBL" id="MFMT01000031">
    <property type="protein sequence ID" value="OGG87997.1"/>
    <property type="molecule type" value="Genomic_DNA"/>
</dbReference>
<accession>A0A1F6FQ66</accession>
<evidence type="ECO:0000313" key="2">
    <source>
        <dbReference type="EMBL" id="OGG87997.1"/>
    </source>
</evidence>
<proteinExistence type="predicted"/>
<name>A0A1F6FQ66_9BACT</name>
<dbReference type="SUPFAM" id="SSF53098">
    <property type="entry name" value="Ribonuclease H-like"/>
    <property type="match status" value="1"/>
</dbReference>
<protein>
    <recommendedName>
        <fullName evidence="1">Predicted 3'-5' exonuclease PolB-like domain-containing protein</fullName>
    </recommendedName>
</protein>
<reference evidence="2 3" key="1">
    <citation type="journal article" date="2016" name="Nat. Commun.">
        <title>Thousands of microbial genomes shed light on interconnected biogeochemical processes in an aquifer system.</title>
        <authorList>
            <person name="Anantharaman K."/>
            <person name="Brown C.T."/>
            <person name="Hug L.A."/>
            <person name="Sharon I."/>
            <person name="Castelle C.J."/>
            <person name="Probst A.J."/>
            <person name="Thomas B.C."/>
            <person name="Singh A."/>
            <person name="Wilkins M.J."/>
            <person name="Karaoz U."/>
            <person name="Brodie E.L."/>
            <person name="Williams K.H."/>
            <person name="Hubbard S.S."/>
            <person name="Banfield J.F."/>
        </authorList>
    </citation>
    <scope>NUCLEOTIDE SEQUENCE [LARGE SCALE GENOMIC DNA]</scope>
</reference>